<organism evidence="2 3">
    <name type="scientific">Cloacibacillus evryensis</name>
    <dbReference type="NCBI Taxonomy" id="508460"/>
    <lineage>
        <taxon>Bacteria</taxon>
        <taxon>Thermotogati</taxon>
        <taxon>Synergistota</taxon>
        <taxon>Synergistia</taxon>
        <taxon>Synergistales</taxon>
        <taxon>Synergistaceae</taxon>
        <taxon>Cloacibacillus</taxon>
    </lineage>
</organism>
<protein>
    <submittedName>
        <fullName evidence="2">Uncharacterized protein</fullName>
    </submittedName>
</protein>
<sequence length="84" mass="9133">MIAWLVDDIRPGKNAENIFNLANIMAMIKDSSVFAALLGITLYGTGYGIFLRINGADLSLACYAGLYLALSAAMAILFSRRQEK</sequence>
<dbReference type="EMBL" id="JANFYT010000041">
    <property type="protein sequence ID" value="MCQ4815540.1"/>
    <property type="molecule type" value="Genomic_DNA"/>
</dbReference>
<evidence type="ECO:0000313" key="3">
    <source>
        <dbReference type="Proteomes" id="UP001205919"/>
    </source>
</evidence>
<proteinExistence type="predicted"/>
<dbReference type="AlphaFoldDB" id="A0AAW5K3Y7"/>
<keyword evidence="1" id="KW-0812">Transmembrane</keyword>
<reference evidence="2 3" key="1">
    <citation type="submission" date="2022-06" db="EMBL/GenBank/DDBJ databases">
        <title>Isolation of gut microbiota from human fecal samples.</title>
        <authorList>
            <person name="Pamer E.G."/>
            <person name="Barat B."/>
            <person name="Waligurski E."/>
            <person name="Medina S."/>
            <person name="Paddock L."/>
            <person name="Mostad J."/>
        </authorList>
    </citation>
    <scope>NUCLEOTIDE SEQUENCE [LARGE SCALE GENOMIC DNA]</scope>
    <source>
        <strain evidence="2 3">DFI.9.90</strain>
    </source>
</reference>
<evidence type="ECO:0000256" key="1">
    <source>
        <dbReference type="SAM" id="Phobius"/>
    </source>
</evidence>
<evidence type="ECO:0000313" key="2">
    <source>
        <dbReference type="EMBL" id="MCQ4815540.1"/>
    </source>
</evidence>
<feature type="transmembrane region" description="Helical" evidence="1">
    <location>
        <begin position="33"/>
        <end position="52"/>
    </location>
</feature>
<keyword evidence="3" id="KW-1185">Reference proteome</keyword>
<dbReference type="Proteomes" id="UP001205919">
    <property type="component" value="Unassembled WGS sequence"/>
</dbReference>
<keyword evidence="1" id="KW-1133">Transmembrane helix</keyword>
<keyword evidence="1" id="KW-0472">Membrane</keyword>
<comment type="caution">
    <text evidence="2">The sequence shown here is derived from an EMBL/GenBank/DDBJ whole genome shotgun (WGS) entry which is preliminary data.</text>
</comment>
<feature type="transmembrane region" description="Helical" evidence="1">
    <location>
        <begin position="58"/>
        <end position="78"/>
    </location>
</feature>
<gene>
    <name evidence="2" type="ORF">NE630_13965</name>
</gene>
<dbReference type="RefSeq" id="WP_256182311.1">
    <property type="nucleotide sequence ID" value="NZ_CAJLEK010000123.1"/>
</dbReference>
<accession>A0AAW5K3Y7</accession>
<name>A0AAW5K3Y7_9BACT</name>